<dbReference type="PRINTS" id="PR00301">
    <property type="entry name" value="HEATSHOCK70"/>
</dbReference>
<dbReference type="Pfam" id="PF00012">
    <property type="entry name" value="HSP70"/>
    <property type="match status" value="1"/>
</dbReference>
<dbReference type="InterPro" id="IPR018181">
    <property type="entry name" value="Heat_shock_70_CS"/>
</dbReference>
<comment type="similarity">
    <text evidence="1">Belongs to the heat shock protein 70 family.</text>
</comment>
<gene>
    <name evidence="7" type="ORF">Asera_06540</name>
</gene>
<dbReference type="Proteomes" id="UP000680750">
    <property type="component" value="Chromosome"/>
</dbReference>
<feature type="region of interest" description="Disordered" evidence="6">
    <location>
        <begin position="385"/>
        <end position="441"/>
    </location>
</feature>
<feature type="compositionally biased region" description="Pro residues" evidence="6">
    <location>
        <begin position="409"/>
        <end position="425"/>
    </location>
</feature>
<dbReference type="Gene3D" id="3.30.420.40">
    <property type="match status" value="2"/>
</dbReference>
<reference evidence="7" key="1">
    <citation type="submission" date="2020-08" db="EMBL/GenBank/DDBJ databases">
        <title>Whole genome shotgun sequence of Actinocatenispora sera NBRC 101916.</title>
        <authorList>
            <person name="Komaki H."/>
            <person name="Tamura T."/>
        </authorList>
    </citation>
    <scope>NUCLEOTIDE SEQUENCE</scope>
    <source>
        <strain evidence="7">NBRC 101916</strain>
    </source>
</reference>
<evidence type="ECO:0000256" key="4">
    <source>
        <dbReference type="ARBA" id="ARBA00023016"/>
    </source>
</evidence>
<proteinExistence type="inferred from homology"/>
<keyword evidence="2" id="KW-0547">Nucleotide-binding</keyword>
<dbReference type="AlphaFoldDB" id="A0A810KW44"/>
<dbReference type="InterPro" id="IPR043129">
    <property type="entry name" value="ATPase_NBD"/>
</dbReference>
<feature type="compositionally biased region" description="Low complexity" evidence="6">
    <location>
        <begin position="385"/>
        <end position="408"/>
    </location>
</feature>
<evidence type="ECO:0008006" key="9">
    <source>
        <dbReference type="Google" id="ProtNLM"/>
    </source>
</evidence>
<keyword evidence="8" id="KW-1185">Reference proteome</keyword>
<accession>A0A810KW44</accession>
<protein>
    <recommendedName>
        <fullName evidence="9">Hsp70 protein</fullName>
    </recommendedName>
</protein>
<organism evidence="7 8">
    <name type="scientific">Actinocatenispora sera</name>
    <dbReference type="NCBI Taxonomy" id="390989"/>
    <lineage>
        <taxon>Bacteria</taxon>
        <taxon>Bacillati</taxon>
        <taxon>Actinomycetota</taxon>
        <taxon>Actinomycetes</taxon>
        <taxon>Micromonosporales</taxon>
        <taxon>Micromonosporaceae</taxon>
        <taxon>Actinocatenispora</taxon>
    </lineage>
</organism>
<evidence type="ECO:0000313" key="7">
    <source>
        <dbReference type="EMBL" id="BCJ26546.1"/>
    </source>
</evidence>
<name>A0A810KW44_9ACTN</name>
<keyword evidence="5" id="KW-0143">Chaperone</keyword>
<dbReference type="SUPFAM" id="SSF53067">
    <property type="entry name" value="Actin-like ATPase domain"/>
    <property type="match status" value="2"/>
</dbReference>
<dbReference type="EMBL" id="AP023354">
    <property type="protein sequence ID" value="BCJ26546.1"/>
    <property type="molecule type" value="Genomic_DNA"/>
</dbReference>
<evidence type="ECO:0000256" key="3">
    <source>
        <dbReference type="ARBA" id="ARBA00022840"/>
    </source>
</evidence>
<keyword evidence="4" id="KW-0346">Stress response</keyword>
<dbReference type="GO" id="GO:0030968">
    <property type="term" value="P:endoplasmic reticulum unfolded protein response"/>
    <property type="evidence" value="ECO:0007669"/>
    <property type="project" value="TreeGrafter"/>
</dbReference>
<dbReference type="PANTHER" id="PTHR45639:SF34">
    <property type="entry name" value="CHAPERONE PROTEIN DNAK"/>
    <property type="match status" value="1"/>
</dbReference>
<dbReference type="GO" id="GO:0140662">
    <property type="term" value="F:ATP-dependent protein folding chaperone"/>
    <property type="evidence" value="ECO:0007669"/>
    <property type="project" value="InterPro"/>
</dbReference>
<evidence type="ECO:0000256" key="1">
    <source>
        <dbReference type="ARBA" id="ARBA00007381"/>
    </source>
</evidence>
<evidence type="ECO:0000313" key="8">
    <source>
        <dbReference type="Proteomes" id="UP000680750"/>
    </source>
</evidence>
<dbReference type="KEGG" id="aser:Asera_06540"/>
<dbReference type="GO" id="GO:0005524">
    <property type="term" value="F:ATP binding"/>
    <property type="evidence" value="ECO:0007669"/>
    <property type="project" value="UniProtKB-KW"/>
</dbReference>
<evidence type="ECO:0000256" key="5">
    <source>
        <dbReference type="ARBA" id="ARBA00023186"/>
    </source>
</evidence>
<dbReference type="InterPro" id="IPR013126">
    <property type="entry name" value="Hsp_70_fam"/>
</dbReference>
<dbReference type="PROSITE" id="PS01036">
    <property type="entry name" value="HSP70_3"/>
    <property type="match status" value="1"/>
</dbReference>
<dbReference type="RefSeq" id="WP_051803005.1">
    <property type="nucleotide sequence ID" value="NZ_AP023354.1"/>
</dbReference>
<evidence type="ECO:0000256" key="6">
    <source>
        <dbReference type="SAM" id="MobiDB-lite"/>
    </source>
</evidence>
<sequence length="914" mass="96351">MTTPLQPGFGIGIDLGTSNTVAVVRSPDGRTRPLLFDGQPILPSTVFVDESGHIHVGRDAQRLAQLDPARCEPNPKRRIDEPSVLLGDREVPVVALLAGLLKEIAAKAVEAVGFLPPAAMTHPAAWGPTRRGALLEAVRQAGWPPVKLVPEPIAAARYFAQVMRRPVPVGSSLAVFDFGGGTLDVAVVRNEGTGFTVIGSGGDERLGGLDLDEALVTHVGGQIGQRYPQIWQHLSQPTSTTDRRYRRLFWADVGGAKEMLSRSTNAPVPVPGADAAIHLTRDELERLTTPLLDRAVAATEATIAQAGLRADQLSGLFLVGGSSRVPMVARLLHAKLGIAPTVLEQPELPVAEGALAELAPADAATESMPYPMSAMPASPAAGMPVSALPGQAGPVSGAPGQPSGAPMSPGGPPGPYLPGGPPPGGPGGYPQAQFGQPAPIPAPPPARRAWYKRPKVIVPAAAAVVLLLVVGGYLLLRNPYQERGFDGLKAIGSVKYAGADDKTWVQVVGDTAYTMEIDSGESYTSSGTAILRAIPLGQKPLKAKWTKRIDSGGADWDTDWGMHVYDGGGIAIRYGPDGDTPGRYYLLDLDGGSNWHSDTANNEAFGVSVAAGVVLRQASDGSRITALGLSDGKPKWHLAGIAYVENTPGDLARPAWFGSSWPMHSAEKATRAVVVDTDNVATLVDLKTGHKLADGGSQRLSGTTTGATTGPTRLVYNGMLMDMTPAAGFQIRAYALDSMDQKWAYHGGSGYTPDWIQPCGESLLCIKEHRGDSTDGSAEKGVRLVTLHLDDGNKEAWHKDVKGLDGAIGVGNRVVVTAHDDRATTTVYDEDGTFQERRAGMDAARVDDATMLLANGVVETNETDPNWTMTGYGVQSGNTDTLGPLAADLSRCEFSDTYLACSGDGKFEFWRFRS</sequence>
<dbReference type="PANTHER" id="PTHR45639">
    <property type="entry name" value="HSC70CB, ISOFORM G-RELATED"/>
    <property type="match status" value="1"/>
</dbReference>
<dbReference type="Gene3D" id="3.90.640.10">
    <property type="entry name" value="Actin, Chain A, domain 4"/>
    <property type="match status" value="1"/>
</dbReference>
<keyword evidence="3" id="KW-0067">ATP-binding</keyword>
<evidence type="ECO:0000256" key="2">
    <source>
        <dbReference type="ARBA" id="ARBA00022741"/>
    </source>
</evidence>